<dbReference type="InterPro" id="IPR003812">
    <property type="entry name" value="Fido"/>
</dbReference>
<dbReference type="Proteomes" id="UP001596138">
    <property type="component" value="Unassembled WGS sequence"/>
</dbReference>
<name>A0ABW1T605_9ACTN</name>
<proteinExistence type="predicted"/>
<organism evidence="2 3">
    <name type="scientific">Longivirga aurantiaca</name>
    <dbReference type="NCBI Taxonomy" id="1837743"/>
    <lineage>
        <taxon>Bacteria</taxon>
        <taxon>Bacillati</taxon>
        <taxon>Actinomycetota</taxon>
        <taxon>Actinomycetes</taxon>
        <taxon>Sporichthyales</taxon>
        <taxon>Sporichthyaceae</taxon>
        <taxon>Longivirga</taxon>
    </lineage>
</organism>
<keyword evidence="3" id="KW-1185">Reference proteome</keyword>
<dbReference type="RefSeq" id="WP_386768805.1">
    <property type="nucleotide sequence ID" value="NZ_JBHSTI010000034.1"/>
</dbReference>
<dbReference type="SUPFAM" id="SSF140931">
    <property type="entry name" value="Fic-like"/>
    <property type="match status" value="1"/>
</dbReference>
<gene>
    <name evidence="2" type="ORF">ACFQGU_16550</name>
</gene>
<dbReference type="InterPro" id="IPR036597">
    <property type="entry name" value="Fido-like_dom_sf"/>
</dbReference>
<protein>
    <submittedName>
        <fullName evidence="2">Oxidoreductase</fullName>
    </submittedName>
</protein>
<feature type="domain" description="Fido" evidence="1">
    <location>
        <begin position="102"/>
        <end position="246"/>
    </location>
</feature>
<comment type="caution">
    <text evidence="2">The sequence shown here is derived from an EMBL/GenBank/DDBJ whole genome shotgun (WGS) entry which is preliminary data.</text>
</comment>
<evidence type="ECO:0000313" key="2">
    <source>
        <dbReference type="EMBL" id="MFC6239485.1"/>
    </source>
</evidence>
<dbReference type="EMBL" id="JBHSTI010000034">
    <property type="protein sequence ID" value="MFC6239485.1"/>
    <property type="molecule type" value="Genomic_DNA"/>
</dbReference>
<evidence type="ECO:0000313" key="3">
    <source>
        <dbReference type="Proteomes" id="UP001596138"/>
    </source>
</evidence>
<dbReference type="Gene3D" id="1.10.3290.10">
    <property type="entry name" value="Fido-like domain"/>
    <property type="match status" value="1"/>
</dbReference>
<sequence>MPTDVLAPLLDLPGVADAVASARSAVDEVLWDRGVRARAGEVVAASRMRGGWASAAIDGAEVRPDALVSGDALDGSPMGRVVGAALAVQVETPLLVDTFGRAPLQALSRLHAVASAGFVDDDLRGRLRTSDDADDPMRLGGLPSYAEASRRTTQLATVLTSPTEAPALVVAAIAHGEIAVLRPFPWGSGLVARATTRLVLAARGIDPDGLTVPEAGLFAAGRPAYAEALRAYASGTPEGVARWIVLHAETVRVGAAETRRILADLV</sequence>
<dbReference type="PROSITE" id="PS51459">
    <property type="entry name" value="FIDO"/>
    <property type="match status" value="1"/>
</dbReference>
<evidence type="ECO:0000259" key="1">
    <source>
        <dbReference type="PROSITE" id="PS51459"/>
    </source>
</evidence>
<accession>A0ABW1T605</accession>
<reference evidence="3" key="1">
    <citation type="journal article" date="2019" name="Int. J. Syst. Evol. Microbiol.">
        <title>The Global Catalogue of Microorganisms (GCM) 10K type strain sequencing project: providing services to taxonomists for standard genome sequencing and annotation.</title>
        <authorList>
            <consortium name="The Broad Institute Genomics Platform"/>
            <consortium name="The Broad Institute Genome Sequencing Center for Infectious Disease"/>
            <person name="Wu L."/>
            <person name="Ma J."/>
        </authorList>
    </citation>
    <scope>NUCLEOTIDE SEQUENCE [LARGE SCALE GENOMIC DNA]</scope>
    <source>
        <strain evidence="3">CGMCC 4.7317</strain>
    </source>
</reference>